<dbReference type="Pfam" id="PF01943">
    <property type="entry name" value="Polysacc_synt"/>
    <property type="match status" value="1"/>
</dbReference>
<keyword evidence="2" id="KW-1003">Cell membrane</keyword>
<feature type="transmembrane region" description="Helical" evidence="6">
    <location>
        <begin position="385"/>
        <end position="403"/>
    </location>
</feature>
<feature type="transmembrane region" description="Helical" evidence="6">
    <location>
        <begin position="179"/>
        <end position="202"/>
    </location>
</feature>
<dbReference type="PANTHER" id="PTHR30250">
    <property type="entry name" value="PST FAMILY PREDICTED COLANIC ACID TRANSPORTER"/>
    <property type="match status" value="1"/>
</dbReference>
<feature type="transmembrane region" description="Helical" evidence="6">
    <location>
        <begin position="357"/>
        <end position="378"/>
    </location>
</feature>
<evidence type="ECO:0000256" key="2">
    <source>
        <dbReference type="ARBA" id="ARBA00022475"/>
    </source>
</evidence>
<evidence type="ECO:0000256" key="1">
    <source>
        <dbReference type="ARBA" id="ARBA00004651"/>
    </source>
</evidence>
<feature type="transmembrane region" description="Helical" evidence="6">
    <location>
        <begin position="442"/>
        <end position="461"/>
    </location>
</feature>
<feature type="transmembrane region" description="Helical" evidence="6">
    <location>
        <begin position="115"/>
        <end position="135"/>
    </location>
</feature>
<comment type="caution">
    <text evidence="7">The sequence shown here is derived from an EMBL/GenBank/DDBJ whole genome shotgun (WGS) entry which is preliminary data.</text>
</comment>
<feature type="transmembrane region" description="Helical" evidence="6">
    <location>
        <begin position="473"/>
        <end position="493"/>
    </location>
</feature>
<keyword evidence="8" id="KW-1185">Reference proteome</keyword>
<dbReference type="OrthoDB" id="9775950at2"/>
<feature type="transmembrane region" description="Helical" evidence="6">
    <location>
        <begin position="156"/>
        <end position="173"/>
    </location>
</feature>
<name>A0A3B0AJ95_9BACL</name>
<feature type="transmembrane region" description="Helical" evidence="6">
    <location>
        <begin position="268"/>
        <end position="296"/>
    </location>
</feature>
<feature type="transmembrane region" description="Helical" evidence="6">
    <location>
        <begin position="48"/>
        <end position="71"/>
    </location>
</feature>
<dbReference type="GO" id="GO:0005886">
    <property type="term" value="C:plasma membrane"/>
    <property type="evidence" value="ECO:0007669"/>
    <property type="project" value="UniProtKB-SubCell"/>
</dbReference>
<gene>
    <name evidence="7" type="ORF">D7M11_35780</name>
</gene>
<feature type="transmembrane region" description="Helical" evidence="6">
    <location>
        <begin position="317"/>
        <end position="337"/>
    </location>
</feature>
<comment type="subcellular location">
    <subcellularLocation>
        <location evidence="1">Cell membrane</location>
        <topology evidence="1">Multi-pass membrane protein</topology>
    </subcellularLocation>
</comment>
<dbReference type="Proteomes" id="UP000282311">
    <property type="component" value="Unassembled WGS sequence"/>
</dbReference>
<evidence type="ECO:0000256" key="6">
    <source>
        <dbReference type="SAM" id="Phobius"/>
    </source>
</evidence>
<keyword evidence="4 6" id="KW-1133">Transmembrane helix</keyword>
<dbReference type="EMBL" id="RBAH01000057">
    <property type="protein sequence ID" value="RKN60742.1"/>
    <property type="molecule type" value="Genomic_DNA"/>
</dbReference>
<organism evidence="7 8">
    <name type="scientific">Paenibacillus ginsengarvi</name>
    <dbReference type="NCBI Taxonomy" id="400777"/>
    <lineage>
        <taxon>Bacteria</taxon>
        <taxon>Bacillati</taxon>
        <taxon>Bacillota</taxon>
        <taxon>Bacilli</taxon>
        <taxon>Bacillales</taxon>
        <taxon>Paenibacillaceae</taxon>
        <taxon>Paenibacillus</taxon>
    </lineage>
</organism>
<evidence type="ECO:0000256" key="4">
    <source>
        <dbReference type="ARBA" id="ARBA00022989"/>
    </source>
</evidence>
<dbReference type="InterPro" id="IPR050833">
    <property type="entry name" value="Poly_Biosynth_Transport"/>
</dbReference>
<feature type="transmembrane region" description="Helical" evidence="6">
    <location>
        <begin position="83"/>
        <end position="103"/>
    </location>
</feature>
<evidence type="ECO:0000313" key="7">
    <source>
        <dbReference type="EMBL" id="RKN60742.1"/>
    </source>
</evidence>
<reference evidence="7 8" key="1">
    <citation type="journal article" date="2007" name="Int. J. Syst. Evol. Microbiol.">
        <title>Paenibacillus ginsengarvi sp. nov., isolated from soil from ginseng cultivation.</title>
        <authorList>
            <person name="Yoon M.H."/>
            <person name="Ten L.N."/>
            <person name="Im W.T."/>
        </authorList>
    </citation>
    <scope>NUCLEOTIDE SEQUENCE [LARGE SCALE GENOMIC DNA]</scope>
    <source>
        <strain evidence="7 8">KCTC 13059</strain>
    </source>
</reference>
<feature type="transmembrane region" description="Helical" evidence="6">
    <location>
        <begin position="223"/>
        <end position="242"/>
    </location>
</feature>
<dbReference type="InterPro" id="IPR024923">
    <property type="entry name" value="PG_synth_SpoVB"/>
</dbReference>
<proteinExistence type="predicted"/>
<evidence type="ECO:0000313" key="8">
    <source>
        <dbReference type="Proteomes" id="UP000282311"/>
    </source>
</evidence>
<protein>
    <submittedName>
        <fullName evidence="7">Teichoic acid transporter</fullName>
    </submittedName>
</protein>
<dbReference type="InterPro" id="IPR002797">
    <property type="entry name" value="Polysacc_synth"/>
</dbReference>
<feature type="transmembrane region" description="Helical" evidence="6">
    <location>
        <begin position="12"/>
        <end position="36"/>
    </location>
</feature>
<dbReference type="RefSeq" id="WP_120752051.1">
    <property type="nucleotide sequence ID" value="NZ_RBAH01000057.1"/>
</dbReference>
<dbReference type="AlphaFoldDB" id="A0A3B0AJ95"/>
<sequence length="504" mass="54738">MMRLPDLAKQMALRTGAIFLVKVMGFFSRIFLFRLLGPEGVGLYQMAYSAYALILTGLTGGFPTALALVTASNHRQGLQLFKGTGIFLALSGIVLGYYVYVLAPRISVLLGNTHLEFALQCIAPAIAAVPFLTLLRGFLQGVEYYGYIAVSEIMEQLVRIVVMIVIATAWLKFGTPYTVGGLMLGATAGALVSLFFLLIILVSSAIHKLNFNNRSAMQHLARPGILIFVLSSLSILATRLIVPASDFLDALIIPHRLQTSGFNSAEAISVYGIITGMATMVVYIPTLVSFAMSYTLSTKITADWQAGRKDQFVRQTGSAMEMIWLWGSGSALVLFFYAGELSNLIFSNASAETGIRYMALAPLLSGIRELSTVALWASGDKKTPLIGLIIGTVCSLTLNYYLIAIPGFTYAGAAIGILSLEMIAALWNMNALRTCTRGIRKGLFSGTMVIILLFAVSLFLAKLTSQAVHLSSNVQSIGEMTIIYGLMSLYILMRFLKNERRIIV</sequence>
<evidence type="ECO:0000256" key="5">
    <source>
        <dbReference type="ARBA" id="ARBA00023136"/>
    </source>
</evidence>
<keyword evidence="3 6" id="KW-0812">Transmembrane</keyword>
<dbReference type="PANTHER" id="PTHR30250:SF21">
    <property type="entry name" value="LIPID II FLIPPASE MURJ"/>
    <property type="match status" value="1"/>
</dbReference>
<feature type="transmembrane region" description="Helical" evidence="6">
    <location>
        <begin position="409"/>
        <end position="430"/>
    </location>
</feature>
<dbReference type="PIRSF" id="PIRSF038958">
    <property type="entry name" value="PG_synth_SpoVB"/>
    <property type="match status" value="1"/>
</dbReference>
<accession>A0A3B0AJ95</accession>
<evidence type="ECO:0000256" key="3">
    <source>
        <dbReference type="ARBA" id="ARBA00022692"/>
    </source>
</evidence>
<keyword evidence="5 6" id="KW-0472">Membrane</keyword>